<evidence type="ECO:0000313" key="1">
    <source>
        <dbReference type="EMBL" id="MDO5973416.1"/>
    </source>
</evidence>
<gene>
    <name evidence="1" type="ORF">Q4Q40_04395</name>
</gene>
<dbReference type="Proteomes" id="UP001176806">
    <property type="component" value="Unassembled WGS sequence"/>
</dbReference>
<organism evidence="1 2">
    <name type="scientific">Flavivirga jejuensis</name>
    <dbReference type="NCBI Taxonomy" id="870487"/>
    <lineage>
        <taxon>Bacteria</taxon>
        <taxon>Pseudomonadati</taxon>
        <taxon>Bacteroidota</taxon>
        <taxon>Flavobacteriia</taxon>
        <taxon>Flavobacteriales</taxon>
        <taxon>Flavobacteriaceae</taxon>
        <taxon>Flavivirga</taxon>
    </lineage>
</organism>
<proteinExistence type="predicted"/>
<evidence type="ECO:0000313" key="2">
    <source>
        <dbReference type="Proteomes" id="UP001176806"/>
    </source>
</evidence>
<sequence>MRKNSVRCTRLQQQPSESGITFIEPSSTWSRTRRSVSLEITVDEAAQSNPSLLFGEVQGIRFYQEVSPDYLKALFCMLPIFPLKLKLGLQFRKKL</sequence>
<keyword evidence="2" id="KW-1185">Reference proteome</keyword>
<dbReference type="EMBL" id="JAUOEL010000001">
    <property type="protein sequence ID" value="MDO5973416.1"/>
    <property type="molecule type" value="Genomic_DNA"/>
</dbReference>
<accession>A0ABT8WJS6</accession>
<comment type="caution">
    <text evidence="1">The sequence shown here is derived from an EMBL/GenBank/DDBJ whole genome shotgun (WGS) entry which is preliminary data.</text>
</comment>
<dbReference type="RefSeq" id="WP_303300502.1">
    <property type="nucleotide sequence ID" value="NZ_BAABDA010000042.1"/>
</dbReference>
<reference evidence="1" key="1">
    <citation type="submission" date="2023-07" db="EMBL/GenBank/DDBJ databases">
        <title>Two novel species in the genus Flavivirga.</title>
        <authorList>
            <person name="Kwon K."/>
        </authorList>
    </citation>
    <scope>NUCLEOTIDE SEQUENCE</scope>
    <source>
        <strain evidence="1">KACC 14158</strain>
    </source>
</reference>
<name>A0ABT8WJS6_9FLAO</name>
<protein>
    <submittedName>
        <fullName evidence="1">Uncharacterized protein</fullName>
    </submittedName>
</protein>